<dbReference type="InterPro" id="IPR058031">
    <property type="entry name" value="AAA_lid_NorR"/>
</dbReference>
<dbReference type="InterPro" id="IPR025943">
    <property type="entry name" value="Sigma_54_int_dom_ATP-bd_2"/>
</dbReference>
<dbReference type="PROSITE" id="PS50045">
    <property type="entry name" value="SIGMA54_INTERACT_4"/>
    <property type="match status" value="1"/>
</dbReference>
<name>A0A8A4TQ47_SULCO</name>
<dbReference type="SUPFAM" id="SSF46689">
    <property type="entry name" value="Homeodomain-like"/>
    <property type="match status" value="1"/>
</dbReference>
<keyword evidence="1" id="KW-0547">Nucleotide-binding</keyword>
<dbReference type="SUPFAM" id="SSF52540">
    <property type="entry name" value="P-loop containing nucleoside triphosphate hydrolases"/>
    <property type="match status" value="1"/>
</dbReference>
<keyword evidence="4" id="KW-0238">DNA-binding</keyword>
<evidence type="ECO:0000256" key="5">
    <source>
        <dbReference type="ARBA" id="ARBA00023159"/>
    </source>
</evidence>
<organism evidence="8 9">
    <name type="scientific">Sulfidibacter corallicola</name>
    <dbReference type="NCBI Taxonomy" id="2818388"/>
    <lineage>
        <taxon>Bacteria</taxon>
        <taxon>Pseudomonadati</taxon>
        <taxon>Acidobacteriota</taxon>
        <taxon>Holophagae</taxon>
        <taxon>Acanthopleuribacterales</taxon>
        <taxon>Acanthopleuribacteraceae</taxon>
        <taxon>Sulfidibacter</taxon>
    </lineage>
</organism>
<gene>
    <name evidence="8" type="ORF">J3U87_24145</name>
</gene>
<dbReference type="PROSITE" id="PS00688">
    <property type="entry name" value="SIGMA54_INTERACT_3"/>
    <property type="match status" value="1"/>
</dbReference>
<dbReference type="AlphaFoldDB" id="A0A8A4TQ47"/>
<evidence type="ECO:0000256" key="1">
    <source>
        <dbReference type="ARBA" id="ARBA00022741"/>
    </source>
</evidence>
<dbReference type="SUPFAM" id="SSF55781">
    <property type="entry name" value="GAF domain-like"/>
    <property type="match status" value="1"/>
</dbReference>
<dbReference type="GO" id="GO:0006355">
    <property type="term" value="P:regulation of DNA-templated transcription"/>
    <property type="evidence" value="ECO:0007669"/>
    <property type="project" value="InterPro"/>
</dbReference>
<reference evidence="8" key="1">
    <citation type="submission" date="2021-03" db="EMBL/GenBank/DDBJ databases">
        <title>Acanthopleuribacteraceae sp. M133.</title>
        <authorList>
            <person name="Wang G."/>
        </authorList>
    </citation>
    <scope>NUCLEOTIDE SEQUENCE</scope>
    <source>
        <strain evidence="8">M133</strain>
    </source>
</reference>
<dbReference type="FunFam" id="3.40.50.300:FF:000006">
    <property type="entry name" value="DNA-binding transcriptional regulator NtrC"/>
    <property type="match status" value="1"/>
</dbReference>
<sequence length="515" mass="58313">MDYIASFLKVLSIMQSGVAQQELAKPLLECVVAMVGADRGYIVVRDGASYEMKHRMNIDERDTGARYSFSRSLVREAIRRGDMTFSENLGRDVRFQDAQSVNPLDRQSVIAAPLKIVEAVFAVIYLERDEHNPPFLEEDLNKVKSFLNSAGLSLKRALRLDELERFKREFEAKFGQADLFGGIVCVSSAMGDLLRTVAQVAPTNATVLIHGETGSGKELIARAIYQHGRRREKPFETLHCGALPETLFEAELFGHKRGAFTGADRDRPGRIAQASGGTLFIDEVAEIPMASQAKLLRFFQFGEFQRVGSDRVERVDVRIVAATHRDLKEMVQQGTFREDLYYRLNVIELRIPPLRERRMDILPLFQHFLKRHWRLEEPAVLSPALANVLETYDYPGNVRELEHAVERLCVMATDGNPGIQCLPPALQEHSRKTLVATTESEGTMVFGSYDSETLKLMRKRHSREAVNRVEREFLKGLLAQAEQNVSGAARISGLNRTYLYQLLNKHRESIGFRDT</sequence>
<evidence type="ECO:0000256" key="4">
    <source>
        <dbReference type="ARBA" id="ARBA00023125"/>
    </source>
</evidence>
<dbReference type="InterPro" id="IPR009057">
    <property type="entry name" value="Homeodomain-like_sf"/>
</dbReference>
<dbReference type="InterPro" id="IPR025944">
    <property type="entry name" value="Sigma_54_int_dom_CS"/>
</dbReference>
<dbReference type="InterPro" id="IPR029016">
    <property type="entry name" value="GAF-like_dom_sf"/>
</dbReference>
<dbReference type="PROSITE" id="PS00675">
    <property type="entry name" value="SIGMA54_INTERACT_1"/>
    <property type="match status" value="1"/>
</dbReference>
<evidence type="ECO:0000256" key="6">
    <source>
        <dbReference type="ARBA" id="ARBA00023163"/>
    </source>
</evidence>
<dbReference type="Gene3D" id="1.10.10.60">
    <property type="entry name" value="Homeodomain-like"/>
    <property type="match status" value="1"/>
</dbReference>
<feature type="domain" description="Sigma-54 factor interaction" evidence="7">
    <location>
        <begin position="183"/>
        <end position="410"/>
    </location>
</feature>
<dbReference type="InterPro" id="IPR003593">
    <property type="entry name" value="AAA+_ATPase"/>
</dbReference>
<dbReference type="PANTHER" id="PTHR32071:SF117">
    <property type="entry name" value="PTS-DEPENDENT DIHYDROXYACETONE KINASE OPERON REGULATORY PROTEIN-RELATED"/>
    <property type="match status" value="1"/>
</dbReference>
<dbReference type="InterPro" id="IPR027417">
    <property type="entry name" value="P-loop_NTPase"/>
</dbReference>
<dbReference type="GO" id="GO:0003677">
    <property type="term" value="F:DNA binding"/>
    <property type="evidence" value="ECO:0007669"/>
    <property type="project" value="UniProtKB-KW"/>
</dbReference>
<keyword evidence="6" id="KW-0804">Transcription</keyword>
<dbReference type="SMART" id="SM00382">
    <property type="entry name" value="AAA"/>
    <property type="match status" value="1"/>
</dbReference>
<dbReference type="PANTHER" id="PTHR32071">
    <property type="entry name" value="TRANSCRIPTIONAL REGULATORY PROTEIN"/>
    <property type="match status" value="1"/>
</dbReference>
<evidence type="ECO:0000313" key="8">
    <source>
        <dbReference type="EMBL" id="QTD48685.1"/>
    </source>
</evidence>
<evidence type="ECO:0000256" key="3">
    <source>
        <dbReference type="ARBA" id="ARBA00023015"/>
    </source>
</evidence>
<dbReference type="EMBL" id="CP071793">
    <property type="protein sequence ID" value="QTD48685.1"/>
    <property type="molecule type" value="Genomic_DNA"/>
</dbReference>
<keyword evidence="5" id="KW-0010">Activator</keyword>
<dbReference type="InterPro" id="IPR002078">
    <property type="entry name" value="Sigma_54_int"/>
</dbReference>
<dbReference type="Pfam" id="PF25601">
    <property type="entry name" value="AAA_lid_14"/>
    <property type="match status" value="1"/>
</dbReference>
<dbReference type="Proteomes" id="UP000663929">
    <property type="component" value="Chromosome"/>
</dbReference>
<accession>A0A8A4TQ47</accession>
<dbReference type="RefSeq" id="WP_237378336.1">
    <property type="nucleotide sequence ID" value="NZ_CP071793.1"/>
</dbReference>
<dbReference type="InterPro" id="IPR025662">
    <property type="entry name" value="Sigma_54_int_dom_ATP-bd_1"/>
</dbReference>
<evidence type="ECO:0000259" key="7">
    <source>
        <dbReference type="PROSITE" id="PS50045"/>
    </source>
</evidence>
<proteinExistence type="predicted"/>
<dbReference type="GO" id="GO:0005524">
    <property type="term" value="F:ATP binding"/>
    <property type="evidence" value="ECO:0007669"/>
    <property type="project" value="UniProtKB-KW"/>
</dbReference>
<dbReference type="SMART" id="SM00065">
    <property type="entry name" value="GAF"/>
    <property type="match status" value="1"/>
</dbReference>
<dbReference type="KEGG" id="scor:J3U87_24145"/>
<evidence type="ECO:0000256" key="2">
    <source>
        <dbReference type="ARBA" id="ARBA00022840"/>
    </source>
</evidence>
<dbReference type="CDD" id="cd00009">
    <property type="entry name" value="AAA"/>
    <property type="match status" value="1"/>
</dbReference>
<dbReference type="Gene3D" id="1.10.8.60">
    <property type="match status" value="1"/>
</dbReference>
<dbReference type="Pfam" id="PF13492">
    <property type="entry name" value="GAF_3"/>
    <property type="match status" value="1"/>
</dbReference>
<dbReference type="InterPro" id="IPR003018">
    <property type="entry name" value="GAF"/>
</dbReference>
<evidence type="ECO:0000313" key="9">
    <source>
        <dbReference type="Proteomes" id="UP000663929"/>
    </source>
</evidence>
<keyword evidence="3" id="KW-0805">Transcription regulation</keyword>
<keyword evidence="2" id="KW-0067">ATP-binding</keyword>
<dbReference type="PROSITE" id="PS00676">
    <property type="entry name" value="SIGMA54_INTERACT_2"/>
    <property type="match status" value="1"/>
</dbReference>
<protein>
    <submittedName>
        <fullName evidence="8">Sigma-54-dependent Fis family transcriptional regulator</fullName>
    </submittedName>
</protein>
<dbReference type="Gene3D" id="3.40.50.300">
    <property type="entry name" value="P-loop containing nucleotide triphosphate hydrolases"/>
    <property type="match status" value="1"/>
</dbReference>
<dbReference type="Pfam" id="PF00158">
    <property type="entry name" value="Sigma54_activat"/>
    <property type="match status" value="1"/>
</dbReference>
<keyword evidence="9" id="KW-1185">Reference proteome</keyword>
<dbReference type="Gene3D" id="3.30.450.40">
    <property type="match status" value="1"/>
</dbReference>